<evidence type="ECO:0000256" key="1">
    <source>
        <dbReference type="ARBA" id="ARBA00004328"/>
    </source>
</evidence>
<sequence length="744" mass="87784">MAWGWWKRKRRWWWRKRWTRGRLRRRWIRRPRRRPRRRRVRRRRRWRRGRPRRRLYRRYRRYRRKRKRAKITIRQWQPAKTRKCYIRGYMPALMCGWGAYSRNYSSHLEDKITAGPYGGGHSTMRFSLQVLYEEHLKHHNYWTRSNQDLELALYYGCTIKFYRDPETDFIVTYQRKSPLGGNIMTAPSLHPAEAMLTRNKILVPSLQTKPKGRKTVKVNIAPPTLFVHKWYFQKDICDLTLFNLNVVAADLRFPFGSPQTDNICITFQVLSSVYNGFLSITHTSTSSDKFIEDFLKLAIPDDNKKRHWNVLNTYKTEGCYSHPQLQKYKIPSTGIPTTEYFTTPDGLWGDPIYSRNNAGMEQNASTIRNTIKTNMTTYFKKITDESTIITKGDKAFCHLTGIFSPPWLNIGRVSREFPGLYNDIIYNPWTDKGSGNKVWLDSLTKADNIYKKGQSVLLMEDMPLYIMLNGYIDWAKKELNNWQLQTMYRVMIVCPYTFPRLYLETNPYNGYVMYSQAFGAGLMPDKISIPPIAWRGKWYPHILHQEAVINDIVQAGPFAPKIQKPNMQLNMKYSFRFTWGGNPISAQIVKDPCTQPTFEIPGGGNIPRRVQVINPKFLGPNYSFRSFDIRRDLFSDKSLKRISEQPETFESLFSGGKRPRIDLPKYVPPEESSDTQQRQQREQRPWTSESESEAEAQEEAPEGSIREQLQHQLQEQLQLRRGLQCLFEQLVRTQQGVHVDPCLA</sequence>
<evidence type="ECO:0000256" key="4">
    <source>
        <dbReference type="ARBA" id="ARBA00022431"/>
    </source>
</evidence>
<accession>A0AAU7SSE6</accession>
<comment type="function">
    <text evidence="7">Self-assembles to form an icosahedral capsid.</text>
</comment>
<keyword evidence="4 7" id="KW-1140">T=1 icosahedral capsid protein</keyword>
<evidence type="ECO:0000313" key="9">
    <source>
        <dbReference type="EMBL" id="XBU06441.1"/>
    </source>
</evidence>
<comment type="subcellular location">
    <subcellularLocation>
        <location evidence="1 7">Virion</location>
    </subcellularLocation>
</comment>
<keyword evidence="5 7" id="KW-0167">Capsid protein</keyword>
<evidence type="ECO:0000256" key="3">
    <source>
        <dbReference type="ARBA" id="ARBA00018091"/>
    </source>
</evidence>
<reference evidence="9" key="1">
    <citation type="submission" date="2024-05" db="EMBL/GenBank/DDBJ databases">
        <authorList>
            <person name="Laubscher F."/>
            <person name="Chudzinski V."/>
            <person name="Cordey S."/>
            <person name="Hosszu-Fellous K."/>
            <person name="Kaiser L."/>
        </authorList>
    </citation>
    <scope>NUCLEOTIDE SEQUENCE</scope>
    <source>
        <strain evidence="9">1011D3-7</strain>
    </source>
</reference>
<dbReference type="EMBL" id="PP856894">
    <property type="protein sequence ID" value="XBU06441.1"/>
    <property type="molecule type" value="Genomic_DNA"/>
</dbReference>
<feature type="compositionally biased region" description="Acidic residues" evidence="8">
    <location>
        <begin position="690"/>
        <end position="701"/>
    </location>
</feature>
<dbReference type="InterPro" id="IPR004219">
    <property type="entry name" value="TTvirus_Unk"/>
</dbReference>
<organism evidence="9">
    <name type="scientific">Alphatorquevirus homin9</name>
    <dbReference type="NCBI Taxonomy" id="3048433"/>
    <lineage>
        <taxon>Viruses</taxon>
        <taxon>Monodnaviria</taxon>
        <taxon>Shotokuvirae</taxon>
        <taxon>Commensaviricota</taxon>
        <taxon>Cardeaviricetes</taxon>
        <taxon>Sanitavirales</taxon>
        <taxon>Anelloviridae</taxon>
        <taxon>Alphatorquevirus</taxon>
    </lineage>
</organism>
<proteinExistence type="inferred from homology"/>
<evidence type="ECO:0000256" key="7">
    <source>
        <dbReference type="RuleBase" id="RU361230"/>
    </source>
</evidence>
<keyword evidence="6 7" id="KW-0946">Virion</keyword>
<name>A0AAU7SSE6_9VIRU</name>
<dbReference type="GO" id="GO:0039615">
    <property type="term" value="C:T=1 icosahedral viral capsid"/>
    <property type="evidence" value="ECO:0007669"/>
    <property type="project" value="UniProtKB-UniRule"/>
</dbReference>
<feature type="region of interest" description="Disordered" evidence="8">
    <location>
        <begin position="653"/>
        <end position="706"/>
    </location>
</feature>
<evidence type="ECO:0000256" key="2">
    <source>
        <dbReference type="ARBA" id="ARBA00006131"/>
    </source>
</evidence>
<evidence type="ECO:0000256" key="6">
    <source>
        <dbReference type="ARBA" id="ARBA00022844"/>
    </source>
</evidence>
<dbReference type="Pfam" id="PF02956">
    <property type="entry name" value="TT_ORF1"/>
    <property type="match status" value="1"/>
</dbReference>
<evidence type="ECO:0000256" key="5">
    <source>
        <dbReference type="ARBA" id="ARBA00022561"/>
    </source>
</evidence>
<evidence type="ECO:0000256" key="8">
    <source>
        <dbReference type="SAM" id="MobiDB-lite"/>
    </source>
</evidence>
<comment type="similarity">
    <text evidence="2 7">Belongs to the anelloviridae capsid protein family.</text>
</comment>
<protein>
    <recommendedName>
        <fullName evidence="3 7">Capsid protein</fullName>
    </recommendedName>
</protein>